<reference evidence="1 2" key="1">
    <citation type="submission" date="2011-08" db="EMBL/GenBank/DDBJ databases">
        <authorList>
            <person name="Liu Z.J."/>
            <person name="Shi F.L."/>
            <person name="Lu J.Q."/>
            <person name="Li M."/>
            <person name="Wang Z.L."/>
        </authorList>
    </citation>
    <scope>NUCLEOTIDE SEQUENCE [LARGE SCALE GENOMIC DNA]</scope>
    <source>
        <strain evidence="1 2">USNM 41457</strain>
    </source>
</reference>
<organism evidence="1 2">
    <name type="scientific">Edhazardia aedis (strain USNM 41457)</name>
    <name type="common">Microsporidian parasite</name>
    <dbReference type="NCBI Taxonomy" id="1003232"/>
    <lineage>
        <taxon>Eukaryota</taxon>
        <taxon>Fungi</taxon>
        <taxon>Fungi incertae sedis</taxon>
        <taxon>Microsporidia</taxon>
        <taxon>Edhazardia</taxon>
    </lineage>
</organism>
<dbReference type="VEuPathDB" id="MicrosporidiaDB:EDEG_03187"/>
<dbReference type="EMBL" id="AFBI03000074">
    <property type="protein sequence ID" value="EJW02383.1"/>
    <property type="molecule type" value="Genomic_DNA"/>
</dbReference>
<gene>
    <name evidence="1" type="ORF">EDEG_03187</name>
</gene>
<sequence>MENKMIAKIVGKLESINALGSLILPSNKLDEHPFDFFEDKFSGVVEELNKLEVFLQNKVDTLIIENSELKNRIENYKKQLGIRNFSDVSEKSEENKYFLNADLNLLEKDDKQNEMLLIEKKCLC</sequence>
<dbReference type="AlphaFoldDB" id="J8ZRR2"/>
<name>J8ZRR2_EDHAE</name>
<dbReference type="Proteomes" id="UP000003163">
    <property type="component" value="Unassembled WGS sequence"/>
</dbReference>
<dbReference type="HOGENOM" id="CLU_2003887_0_0_1"/>
<reference evidence="2" key="2">
    <citation type="submission" date="2015-07" db="EMBL/GenBank/DDBJ databases">
        <title>Contrasting host-pathogen interactions and genome evolution in two generalist and specialist microsporidian pathogens of mosquitoes.</title>
        <authorList>
            <consortium name="The Broad Institute Genomics Platform"/>
            <consortium name="The Broad Institute Genome Sequencing Center for Infectious Disease"/>
            <person name="Cuomo C.A."/>
            <person name="Sanscrainte N.D."/>
            <person name="Goldberg J.M."/>
            <person name="Heiman D."/>
            <person name="Young S."/>
            <person name="Zeng Q."/>
            <person name="Becnel J.J."/>
            <person name="Birren B.W."/>
        </authorList>
    </citation>
    <scope>NUCLEOTIDE SEQUENCE [LARGE SCALE GENOMIC DNA]</scope>
    <source>
        <strain evidence="2">USNM 41457</strain>
    </source>
</reference>
<proteinExistence type="predicted"/>
<evidence type="ECO:0000313" key="2">
    <source>
        <dbReference type="Proteomes" id="UP000003163"/>
    </source>
</evidence>
<keyword evidence="2" id="KW-1185">Reference proteome</keyword>
<evidence type="ECO:0000313" key="1">
    <source>
        <dbReference type="EMBL" id="EJW02383.1"/>
    </source>
</evidence>
<accession>J8ZRR2</accession>
<protein>
    <submittedName>
        <fullName evidence="1">Uncharacterized protein</fullName>
    </submittedName>
</protein>
<comment type="caution">
    <text evidence="1">The sequence shown here is derived from an EMBL/GenBank/DDBJ whole genome shotgun (WGS) entry which is preliminary data.</text>
</comment>
<dbReference type="InParanoid" id="J8ZRR2"/>